<organism evidence="2 3">
    <name type="scientific">Thiobaca trueperi</name>
    <dbReference type="NCBI Taxonomy" id="127458"/>
    <lineage>
        <taxon>Bacteria</taxon>
        <taxon>Pseudomonadati</taxon>
        <taxon>Pseudomonadota</taxon>
        <taxon>Gammaproteobacteria</taxon>
        <taxon>Chromatiales</taxon>
        <taxon>Chromatiaceae</taxon>
        <taxon>Thiobaca</taxon>
    </lineage>
</organism>
<feature type="transmembrane region" description="Helical" evidence="1">
    <location>
        <begin position="32"/>
        <end position="51"/>
    </location>
</feature>
<dbReference type="Proteomes" id="UP000295717">
    <property type="component" value="Unassembled WGS sequence"/>
</dbReference>
<dbReference type="RefSeq" id="WP_132976657.1">
    <property type="nucleotide sequence ID" value="NZ_SMAO01000003.1"/>
</dbReference>
<proteinExistence type="predicted"/>
<dbReference type="EMBL" id="SMAO01000003">
    <property type="protein sequence ID" value="TCT22269.1"/>
    <property type="molecule type" value="Genomic_DNA"/>
</dbReference>
<keyword evidence="1" id="KW-0472">Membrane</keyword>
<evidence type="ECO:0000256" key="1">
    <source>
        <dbReference type="SAM" id="Phobius"/>
    </source>
</evidence>
<name>A0A4R3N625_9GAMM</name>
<accession>A0A4R3N625</accession>
<sequence length="54" mass="5830">MSFSLGTVLLIVLILLLVGVIPTWQHSRGWGYAPSGVIGTILIIVLVLFLLGRL</sequence>
<keyword evidence="1" id="KW-1133">Transmembrane helix</keyword>
<comment type="caution">
    <text evidence="2">The sequence shown here is derived from an EMBL/GenBank/DDBJ whole genome shotgun (WGS) entry which is preliminary data.</text>
</comment>
<keyword evidence="1" id="KW-0812">Transmembrane</keyword>
<evidence type="ECO:0000313" key="2">
    <source>
        <dbReference type="EMBL" id="TCT22269.1"/>
    </source>
</evidence>
<gene>
    <name evidence="2" type="ORF">EDC35_103368</name>
</gene>
<dbReference type="InterPro" id="IPR021738">
    <property type="entry name" value="DUF3309"/>
</dbReference>
<reference evidence="2 3" key="1">
    <citation type="submission" date="2019-03" db="EMBL/GenBank/DDBJ databases">
        <title>Genomic Encyclopedia of Type Strains, Phase IV (KMG-IV): sequencing the most valuable type-strain genomes for metagenomic binning, comparative biology and taxonomic classification.</title>
        <authorList>
            <person name="Goeker M."/>
        </authorList>
    </citation>
    <scope>NUCLEOTIDE SEQUENCE [LARGE SCALE GENOMIC DNA]</scope>
    <source>
        <strain evidence="2 3">DSM 13587</strain>
    </source>
</reference>
<dbReference type="Pfam" id="PF11752">
    <property type="entry name" value="DUF3309"/>
    <property type="match status" value="1"/>
</dbReference>
<protein>
    <submittedName>
        <fullName evidence="2">Uncharacterized protein DUF3309</fullName>
    </submittedName>
</protein>
<keyword evidence="3" id="KW-1185">Reference proteome</keyword>
<dbReference type="AlphaFoldDB" id="A0A4R3N625"/>
<evidence type="ECO:0000313" key="3">
    <source>
        <dbReference type="Proteomes" id="UP000295717"/>
    </source>
</evidence>